<accession>A0A2T5GG84</accession>
<organism evidence="1 2">
    <name type="scientific">Sphingomonas aurantiaca</name>
    <dbReference type="NCBI Taxonomy" id="185949"/>
    <lineage>
        <taxon>Bacteria</taxon>
        <taxon>Pseudomonadati</taxon>
        <taxon>Pseudomonadota</taxon>
        <taxon>Alphaproteobacteria</taxon>
        <taxon>Sphingomonadales</taxon>
        <taxon>Sphingomonadaceae</taxon>
        <taxon>Sphingomonas</taxon>
    </lineage>
</organism>
<dbReference type="Proteomes" id="UP000244189">
    <property type="component" value="Unassembled WGS sequence"/>
</dbReference>
<dbReference type="InterPro" id="IPR041881">
    <property type="entry name" value="PqqD_sf"/>
</dbReference>
<dbReference type="AlphaFoldDB" id="A0A2T5GG84"/>
<evidence type="ECO:0000313" key="1">
    <source>
        <dbReference type="EMBL" id="PTQ58330.1"/>
    </source>
</evidence>
<protein>
    <submittedName>
        <fullName evidence="1">Coenzyme PQQ synthesis protein D (PqqD)</fullName>
    </submittedName>
</protein>
<proteinExistence type="predicted"/>
<comment type="caution">
    <text evidence="1">The sequence shown here is derived from an EMBL/GenBank/DDBJ whole genome shotgun (WGS) entry which is preliminary data.</text>
</comment>
<keyword evidence="2" id="KW-1185">Reference proteome</keyword>
<sequence>MTETLWQRTDQWVGTEVEDSFVMINLETGTYLTLNATANAVWDVLETPQTQEAVEAALLDRFDVVPEDCTTAVTSLLAKMRDMKLASPV</sequence>
<dbReference type="Pfam" id="PF05402">
    <property type="entry name" value="PqqD"/>
    <property type="match status" value="1"/>
</dbReference>
<gene>
    <name evidence="1" type="ORF">C8J26_3931</name>
</gene>
<evidence type="ECO:0000313" key="2">
    <source>
        <dbReference type="Proteomes" id="UP000244189"/>
    </source>
</evidence>
<name>A0A2T5GG84_9SPHN</name>
<dbReference type="Gene3D" id="1.10.10.1150">
    <property type="entry name" value="Coenzyme PQQ synthesis protein D (PqqD)"/>
    <property type="match status" value="1"/>
</dbReference>
<dbReference type="InterPro" id="IPR008792">
    <property type="entry name" value="PQQD"/>
</dbReference>
<dbReference type="RefSeq" id="WP_107960016.1">
    <property type="nucleotide sequence ID" value="NZ_QAOG01000009.1"/>
</dbReference>
<dbReference type="EMBL" id="QAOG01000009">
    <property type="protein sequence ID" value="PTQ58330.1"/>
    <property type="molecule type" value="Genomic_DNA"/>
</dbReference>
<reference evidence="1 2" key="1">
    <citation type="submission" date="2018-04" db="EMBL/GenBank/DDBJ databases">
        <title>Genomic Encyclopedia of Type Strains, Phase III (KMG-III): the genomes of soil and plant-associated and newly described type strains.</title>
        <authorList>
            <person name="Whitman W."/>
        </authorList>
    </citation>
    <scope>NUCLEOTIDE SEQUENCE [LARGE SCALE GENOMIC DNA]</scope>
    <source>
        <strain evidence="1 2">MA101b</strain>
    </source>
</reference>